<dbReference type="InterPro" id="IPR050651">
    <property type="entry name" value="Plant_Cytochrome_P450_Monoox"/>
</dbReference>
<accession>A0AAV2CWK4</accession>
<keyword evidence="10" id="KW-0472">Membrane</keyword>
<dbReference type="GO" id="GO:0020037">
    <property type="term" value="F:heme binding"/>
    <property type="evidence" value="ECO:0007669"/>
    <property type="project" value="InterPro"/>
</dbReference>
<evidence type="ECO:0000256" key="3">
    <source>
        <dbReference type="ARBA" id="ARBA00022617"/>
    </source>
</evidence>
<comment type="similarity">
    <text evidence="2">Belongs to the cytochrome P450 family.</text>
</comment>
<dbReference type="GO" id="GO:0005506">
    <property type="term" value="F:iron ion binding"/>
    <property type="evidence" value="ECO:0007669"/>
    <property type="project" value="InterPro"/>
</dbReference>
<evidence type="ECO:0000256" key="10">
    <source>
        <dbReference type="ARBA" id="ARBA00023136"/>
    </source>
</evidence>
<dbReference type="InterPro" id="IPR036396">
    <property type="entry name" value="Cyt_P450_sf"/>
</dbReference>
<dbReference type="Gene3D" id="1.10.630.10">
    <property type="entry name" value="Cytochrome P450"/>
    <property type="match status" value="1"/>
</dbReference>
<dbReference type="GO" id="GO:0004497">
    <property type="term" value="F:monooxygenase activity"/>
    <property type="evidence" value="ECO:0007669"/>
    <property type="project" value="UniProtKB-KW"/>
</dbReference>
<evidence type="ECO:0000256" key="5">
    <source>
        <dbReference type="ARBA" id="ARBA00022723"/>
    </source>
</evidence>
<evidence type="ECO:0000256" key="6">
    <source>
        <dbReference type="ARBA" id="ARBA00022989"/>
    </source>
</evidence>
<dbReference type="PANTHER" id="PTHR47947:SF62">
    <property type="entry name" value="CYTOCHROME P450, FAMILY 81, SUBFAMILY D, POLYPEPTIDE 5"/>
    <property type="match status" value="1"/>
</dbReference>
<comment type="subcellular location">
    <subcellularLocation>
        <location evidence="1">Membrane</location>
        <topology evidence="1">Single-pass membrane protein</topology>
    </subcellularLocation>
</comment>
<evidence type="ECO:0000313" key="11">
    <source>
        <dbReference type="EMBL" id="CAL1360753.1"/>
    </source>
</evidence>
<evidence type="ECO:0000256" key="7">
    <source>
        <dbReference type="ARBA" id="ARBA00023002"/>
    </source>
</evidence>
<name>A0AAV2CWK4_9ROSI</name>
<keyword evidence="5" id="KW-0479">Metal-binding</keyword>
<keyword evidence="6" id="KW-1133">Transmembrane helix</keyword>
<dbReference type="PANTHER" id="PTHR47947">
    <property type="entry name" value="CYTOCHROME P450 82C3-RELATED"/>
    <property type="match status" value="1"/>
</dbReference>
<dbReference type="GO" id="GO:0016705">
    <property type="term" value="F:oxidoreductase activity, acting on paired donors, with incorporation or reduction of molecular oxygen"/>
    <property type="evidence" value="ECO:0007669"/>
    <property type="project" value="InterPro"/>
</dbReference>
<organism evidence="11 12">
    <name type="scientific">Linum trigynum</name>
    <dbReference type="NCBI Taxonomy" id="586398"/>
    <lineage>
        <taxon>Eukaryota</taxon>
        <taxon>Viridiplantae</taxon>
        <taxon>Streptophyta</taxon>
        <taxon>Embryophyta</taxon>
        <taxon>Tracheophyta</taxon>
        <taxon>Spermatophyta</taxon>
        <taxon>Magnoliopsida</taxon>
        <taxon>eudicotyledons</taxon>
        <taxon>Gunneridae</taxon>
        <taxon>Pentapetalae</taxon>
        <taxon>rosids</taxon>
        <taxon>fabids</taxon>
        <taxon>Malpighiales</taxon>
        <taxon>Linaceae</taxon>
        <taxon>Linum</taxon>
    </lineage>
</organism>
<keyword evidence="7" id="KW-0560">Oxidoreductase</keyword>
<keyword evidence="4" id="KW-0812">Transmembrane</keyword>
<evidence type="ECO:0000256" key="8">
    <source>
        <dbReference type="ARBA" id="ARBA00023004"/>
    </source>
</evidence>
<gene>
    <name evidence="11" type="ORF">LTRI10_LOCUS8169</name>
</gene>
<proteinExistence type="inferred from homology"/>
<evidence type="ECO:0000256" key="4">
    <source>
        <dbReference type="ARBA" id="ARBA00022692"/>
    </source>
</evidence>
<evidence type="ECO:0000313" key="12">
    <source>
        <dbReference type="Proteomes" id="UP001497516"/>
    </source>
</evidence>
<dbReference type="Proteomes" id="UP001497516">
    <property type="component" value="Chromosome 10"/>
</dbReference>
<reference evidence="11 12" key="1">
    <citation type="submission" date="2024-04" db="EMBL/GenBank/DDBJ databases">
        <authorList>
            <person name="Fracassetti M."/>
        </authorList>
    </citation>
    <scope>NUCLEOTIDE SEQUENCE [LARGE SCALE GENOMIC DNA]</scope>
</reference>
<keyword evidence="12" id="KW-1185">Reference proteome</keyword>
<keyword evidence="8" id="KW-0408">Iron</keyword>
<dbReference type="SUPFAM" id="SSF48264">
    <property type="entry name" value="Cytochrome P450"/>
    <property type="match status" value="1"/>
</dbReference>
<evidence type="ECO:0000256" key="2">
    <source>
        <dbReference type="ARBA" id="ARBA00010617"/>
    </source>
</evidence>
<keyword evidence="3" id="KW-0349">Heme</keyword>
<dbReference type="EMBL" id="OZ034814">
    <property type="protein sequence ID" value="CAL1360753.1"/>
    <property type="molecule type" value="Genomic_DNA"/>
</dbReference>
<dbReference type="GO" id="GO:0016020">
    <property type="term" value="C:membrane"/>
    <property type="evidence" value="ECO:0007669"/>
    <property type="project" value="UniProtKB-SubCell"/>
</dbReference>
<sequence length="132" mass="14313">MVAARILNYNYTTVGAAPFGLLWRNLRCLTAVELLSTARLNYSLGLRHDEVRQLIHGLFDKVSGAGSGFGEVEMKSRLSGLSLNIVMRMVAEKRYFGSAAAEEEGGGEGFQEVISEVFELSGASNPGDILLE</sequence>
<evidence type="ECO:0000256" key="9">
    <source>
        <dbReference type="ARBA" id="ARBA00023033"/>
    </source>
</evidence>
<keyword evidence="9" id="KW-0503">Monooxygenase</keyword>
<protein>
    <submittedName>
        <fullName evidence="11">Uncharacterized protein</fullName>
    </submittedName>
</protein>
<evidence type="ECO:0000256" key="1">
    <source>
        <dbReference type="ARBA" id="ARBA00004167"/>
    </source>
</evidence>
<dbReference type="AlphaFoldDB" id="A0AAV2CWK4"/>